<sequence length="136" mass="14697">MRPARFAEFVIDAVKNQPATTRVQTLAEAGDTQYPYGVALTRSDGREVRWQFTGQLPEGAKHDGFTDEPVTGTPPAAGPAPQDGDTPEAWLAAVLAHAECPEIASIERWSTRPDPGSQQGLTLTFHNGARIFARVL</sequence>
<keyword evidence="3" id="KW-1185">Reference proteome</keyword>
<evidence type="ECO:0000313" key="3">
    <source>
        <dbReference type="Proteomes" id="UP001056383"/>
    </source>
</evidence>
<feature type="region of interest" description="Disordered" evidence="1">
    <location>
        <begin position="56"/>
        <end position="86"/>
    </location>
</feature>
<dbReference type="EMBL" id="CP095474">
    <property type="protein sequence ID" value="URN16132.1"/>
    <property type="molecule type" value="Genomic_DNA"/>
</dbReference>
<name>A0ABY4TBP4_9ACTN</name>
<proteinExistence type="predicted"/>
<gene>
    <name evidence="2" type="ORF">MW084_09435</name>
</gene>
<evidence type="ECO:0000313" key="2">
    <source>
        <dbReference type="EMBL" id="URN16132.1"/>
    </source>
</evidence>
<evidence type="ECO:0008006" key="4">
    <source>
        <dbReference type="Google" id="ProtNLM"/>
    </source>
</evidence>
<accession>A0ABY4TBP4</accession>
<dbReference type="RefSeq" id="WP_010473993.1">
    <property type="nucleotide sequence ID" value="NZ_CP095474.1"/>
</dbReference>
<evidence type="ECO:0000256" key="1">
    <source>
        <dbReference type="SAM" id="MobiDB-lite"/>
    </source>
</evidence>
<protein>
    <recommendedName>
        <fullName evidence="4">Glyoxalase-like domain-containing protein</fullName>
    </recommendedName>
</protein>
<organism evidence="2 3">
    <name type="scientific">Streptomyces sudanensis</name>
    <dbReference type="NCBI Taxonomy" id="436397"/>
    <lineage>
        <taxon>Bacteria</taxon>
        <taxon>Bacillati</taxon>
        <taxon>Actinomycetota</taxon>
        <taxon>Actinomycetes</taxon>
        <taxon>Kitasatosporales</taxon>
        <taxon>Streptomycetaceae</taxon>
        <taxon>Streptomyces</taxon>
    </lineage>
</organism>
<dbReference type="Proteomes" id="UP001056383">
    <property type="component" value="Chromosome"/>
</dbReference>
<feature type="compositionally biased region" description="Low complexity" evidence="1">
    <location>
        <begin position="69"/>
        <end position="84"/>
    </location>
</feature>
<reference evidence="2" key="1">
    <citation type="submission" date="2022-04" db="EMBL/GenBank/DDBJ databases">
        <title>Systematic whole-genome sequencing reveals an unexpected diversity among actinomycetoma pathogens and provides insights into their antibacterial susceptibilities.</title>
        <authorList>
            <person name="Watson A.K."/>
            <person name="Kepplinger B."/>
            <person name="Bakhiet S.M."/>
            <person name="Mhmoud N.A."/>
            <person name="Chapman J."/>
            <person name="Allenby N."/>
            <person name="Mickiewicz K."/>
            <person name="Goodfellow M."/>
            <person name="Fahal A.H."/>
            <person name="Errington J."/>
        </authorList>
    </citation>
    <scope>NUCLEOTIDE SEQUENCE</scope>
    <source>
        <strain evidence="2">SD 504</strain>
    </source>
</reference>